<evidence type="ECO:0000256" key="4">
    <source>
        <dbReference type="ARBA" id="ARBA00022679"/>
    </source>
</evidence>
<dbReference type="AlphaFoldDB" id="A0AAU9D5W1"/>
<evidence type="ECO:0000256" key="7">
    <source>
        <dbReference type="ARBA" id="ARBA00022741"/>
    </source>
</evidence>
<comment type="subcellular location">
    <subcellularLocation>
        <location evidence="1 10">Cytoplasm</location>
    </subcellularLocation>
</comment>
<dbReference type="NCBIfam" id="TIGR00057">
    <property type="entry name" value="L-threonylcarbamoyladenylate synthase"/>
    <property type="match status" value="1"/>
</dbReference>
<reference evidence="13 14" key="1">
    <citation type="journal article" date="2023" name="Microbiol. Spectr.">
        <title>Symbiosis of Carpenter Bees with Uncharacterized Lactic Acid Bacteria Showing NAD Auxotrophy.</title>
        <authorList>
            <person name="Kawasaki S."/>
            <person name="Ozawa K."/>
            <person name="Mori T."/>
            <person name="Yamamoto A."/>
            <person name="Ito M."/>
            <person name="Ohkuma M."/>
            <person name="Sakamoto M."/>
            <person name="Matsutani M."/>
        </authorList>
    </citation>
    <scope>NUCLEOTIDE SEQUENCE [LARGE SCALE GENOMIC DNA]</scope>
    <source>
        <strain evidence="13 14">KimC2</strain>
    </source>
</reference>
<evidence type="ECO:0000313" key="13">
    <source>
        <dbReference type="EMBL" id="BDR56177.1"/>
    </source>
</evidence>
<dbReference type="RefSeq" id="WP_317698048.1">
    <property type="nucleotide sequence ID" value="NZ_AP026801.1"/>
</dbReference>
<evidence type="ECO:0000259" key="12">
    <source>
        <dbReference type="PROSITE" id="PS51163"/>
    </source>
</evidence>
<accession>A0AAU9D5W1</accession>
<keyword evidence="5 10" id="KW-0819">tRNA processing</keyword>
<dbReference type="InterPro" id="IPR017945">
    <property type="entry name" value="DHBP_synth_RibB-like_a/b_dom"/>
</dbReference>
<dbReference type="GO" id="GO:0061710">
    <property type="term" value="F:L-threonylcarbamoyladenylate synthase"/>
    <property type="evidence" value="ECO:0007669"/>
    <property type="project" value="UniProtKB-EC"/>
</dbReference>
<feature type="domain" description="YrdC-like" evidence="12">
    <location>
        <begin position="7"/>
        <end position="193"/>
    </location>
</feature>
<keyword evidence="14" id="KW-1185">Reference proteome</keyword>
<feature type="binding site" evidence="11">
    <location>
        <position position="29"/>
    </location>
    <ligand>
        <name>L-threonine</name>
        <dbReference type="ChEBI" id="CHEBI:57926"/>
    </ligand>
</feature>
<dbReference type="PIRSF" id="PIRSF004930">
    <property type="entry name" value="Tln_factor_SUA5"/>
    <property type="match status" value="1"/>
</dbReference>
<evidence type="ECO:0000256" key="9">
    <source>
        <dbReference type="ARBA" id="ARBA00048366"/>
    </source>
</evidence>
<dbReference type="EMBL" id="AP026801">
    <property type="protein sequence ID" value="BDR56177.1"/>
    <property type="molecule type" value="Genomic_DNA"/>
</dbReference>
<comment type="function">
    <text evidence="10">Required for the formation of a threonylcarbamoyl group on adenosine at position 37 (t(6)A37) in tRNAs that read codons beginning with adenine.</text>
</comment>
<feature type="binding site" evidence="11">
    <location>
        <position position="189"/>
    </location>
    <ligand>
        <name>ATP</name>
        <dbReference type="ChEBI" id="CHEBI:30616"/>
    </ligand>
</feature>
<evidence type="ECO:0000256" key="10">
    <source>
        <dbReference type="PIRNR" id="PIRNR004930"/>
    </source>
</evidence>
<feature type="binding site" evidence="11">
    <location>
        <position position="117"/>
    </location>
    <ligand>
        <name>L-threonine</name>
        <dbReference type="ChEBI" id="CHEBI:57926"/>
    </ligand>
</feature>
<gene>
    <name evidence="13" type="ORF">KIMC2_07390</name>
</gene>
<feature type="binding site" evidence="11">
    <location>
        <position position="52"/>
    </location>
    <ligand>
        <name>ATP</name>
        <dbReference type="ChEBI" id="CHEBI:30616"/>
    </ligand>
</feature>
<evidence type="ECO:0000256" key="6">
    <source>
        <dbReference type="ARBA" id="ARBA00022695"/>
    </source>
</evidence>
<dbReference type="GO" id="GO:0006450">
    <property type="term" value="P:regulation of translational fidelity"/>
    <property type="evidence" value="ECO:0007669"/>
    <property type="project" value="TreeGrafter"/>
</dbReference>
<feature type="binding site" evidence="11">
    <location>
        <position position="215"/>
    </location>
    <ligand>
        <name>ATP</name>
        <dbReference type="ChEBI" id="CHEBI:30616"/>
    </ligand>
</feature>
<dbReference type="PROSITE" id="PS51163">
    <property type="entry name" value="YRDC"/>
    <property type="match status" value="1"/>
</dbReference>
<proteinExistence type="inferred from homology"/>
<evidence type="ECO:0000313" key="14">
    <source>
        <dbReference type="Proteomes" id="UP001321804"/>
    </source>
</evidence>
<keyword evidence="6 10" id="KW-0548">Nucleotidyltransferase</keyword>
<evidence type="ECO:0000256" key="8">
    <source>
        <dbReference type="ARBA" id="ARBA00022840"/>
    </source>
</evidence>
<dbReference type="Gene3D" id="3.90.870.10">
    <property type="entry name" value="DHBP synthase"/>
    <property type="match status" value="1"/>
</dbReference>
<dbReference type="GO" id="GO:0008033">
    <property type="term" value="P:tRNA processing"/>
    <property type="evidence" value="ECO:0007669"/>
    <property type="project" value="UniProtKB-KW"/>
</dbReference>
<dbReference type="Pfam" id="PF01300">
    <property type="entry name" value="Sua5_yciO_yrdC"/>
    <property type="match status" value="1"/>
</dbReference>
<keyword evidence="4 10" id="KW-0808">Transferase</keyword>
<dbReference type="KEGG" id="xak:KIMC2_07390"/>
<feature type="binding site" evidence="11">
    <location>
        <position position="146"/>
    </location>
    <ligand>
        <name>ATP</name>
        <dbReference type="ChEBI" id="CHEBI:30616"/>
    </ligand>
</feature>
<dbReference type="PANTHER" id="PTHR17490">
    <property type="entry name" value="SUA5"/>
    <property type="match status" value="1"/>
</dbReference>
<dbReference type="PANTHER" id="PTHR17490:SF16">
    <property type="entry name" value="THREONYLCARBAMOYL-AMP SYNTHASE"/>
    <property type="match status" value="1"/>
</dbReference>
<evidence type="ECO:0000256" key="2">
    <source>
        <dbReference type="ARBA" id="ARBA00007663"/>
    </source>
</evidence>
<keyword evidence="8 10" id="KW-0067">ATP-binding</keyword>
<dbReference type="GO" id="GO:0005524">
    <property type="term" value="F:ATP binding"/>
    <property type="evidence" value="ECO:0007669"/>
    <property type="project" value="UniProtKB-UniRule"/>
</dbReference>
<feature type="binding site" evidence="11">
    <location>
        <position position="113"/>
    </location>
    <ligand>
        <name>ATP</name>
        <dbReference type="ChEBI" id="CHEBI:30616"/>
    </ligand>
</feature>
<evidence type="ECO:0000256" key="5">
    <source>
        <dbReference type="ARBA" id="ARBA00022694"/>
    </source>
</evidence>
<sequence length="304" mass="34073">MTEKYQVGNYIDSIPFIQEGAITVYPTETVYGIGAVAVNSQSLKKIFAIKKRSLKKPLSLNISNVRMAQSFISSEDFKLYQKIAAKFLPGPLSVIFKTNYSKSGSEYFTHQGTISLRMPANDLFLKVLEKVGPMPGTSANLSGNLSLTQESDVLNEMNNKADIILLDGDATVGVESTILDLSKTPIIRRSGAISAADLSNFLEEKIEVISDFKHYQLKKKLFVYHNKDELANLIKLNKNDNFVIWGNSFGFEGNKKTLGENPLKDFFKVLTKLDNDPHISIIFAQNLENDLYTQKLKEIATKWE</sequence>
<dbReference type="SUPFAM" id="SSF55821">
    <property type="entry name" value="YrdC/RibB"/>
    <property type="match status" value="1"/>
</dbReference>
<evidence type="ECO:0000256" key="3">
    <source>
        <dbReference type="ARBA" id="ARBA00022490"/>
    </source>
</evidence>
<evidence type="ECO:0000256" key="11">
    <source>
        <dbReference type="PIRSR" id="PIRSR004930-1"/>
    </source>
</evidence>
<keyword evidence="3 10" id="KW-0963">Cytoplasm</keyword>
<dbReference type="EC" id="2.7.7.87" evidence="10"/>
<dbReference type="GO" id="GO:0005737">
    <property type="term" value="C:cytoplasm"/>
    <property type="evidence" value="ECO:0007669"/>
    <property type="project" value="UniProtKB-SubCell"/>
</dbReference>
<name>A0AAU9D5W1_9LACO</name>
<dbReference type="InterPro" id="IPR050156">
    <property type="entry name" value="TC-AMP_synthase_SUA5"/>
</dbReference>
<protein>
    <recommendedName>
        <fullName evidence="10">Threonylcarbamoyl-AMP synthase</fullName>
        <shortName evidence="10">TC-AMP synthase</shortName>
        <ecNumber evidence="10">2.7.7.87</ecNumber>
    </recommendedName>
    <alternativeName>
        <fullName evidence="10">L-threonylcarbamoyladenylate synthase</fullName>
    </alternativeName>
</protein>
<comment type="similarity">
    <text evidence="2 10">Belongs to the SUA5 family.</text>
</comment>
<dbReference type="InterPro" id="IPR010923">
    <property type="entry name" value="T(6)A37_SUA5"/>
</dbReference>
<comment type="catalytic activity">
    <reaction evidence="9 10">
        <text>L-threonine + hydrogencarbonate + ATP = L-threonylcarbamoyladenylate + diphosphate + H2O</text>
        <dbReference type="Rhea" id="RHEA:36407"/>
        <dbReference type="ChEBI" id="CHEBI:15377"/>
        <dbReference type="ChEBI" id="CHEBI:17544"/>
        <dbReference type="ChEBI" id="CHEBI:30616"/>
        <dbReference type="ChEBI" id="CHEBI:33019"/>
        <dbReference type="ChEBI" id="CHEBI:57926"/>
        <dbReference type="ChEBI" id="CHEBI:73682"/>
        <dbReference type="EC" id="2.7.7.87"/>
    </reaction>
</comment>
<organism evidence="13 14">
    <name type="scientific">Xylocopilactobacillus apis</name>
    <dbReference type="NCBI Taxonomy" id="2932183"/>
    <lineage>
        <taxon>Bacteria</taxon>
        <taxon>Bacillati</taxon>
        <taxon>Bacillota</taxon>
        <taxon>Bacilli</taxon>
        <taxon>Lactobacillales</taxon>
        <taxon>Lactobacillaceae</taxon>
        <taxon>Xylocopilactobacillus</taxon>
    </lineage>
</organism>
<dbReference type="GO" id="GO:0003725">
    <property type="term" value="F:double-stranded RNA binding"/>
    <property type="evidence" value="ECO:0007669"/>
    <property type="project" value="UniProtKB-UniRule"/>
</dbReference>
<keyword evidence="7 10" id="KW-0547">Nucleotide-binding</keyword>
<dbReference type="GO" id="GO:0000049">
    <property type="term" value="F:tRNA binding"/>
    <property type="evidence" value="ECO:0007669"/>
    <property type="project" value="TreeGrafter"/>
</dbReference>
<dbReference type="Proteomes" id="UP001321804">
    <property type="component" value="Chromosome"/>
</dbReference>
<dbReference type="InterPro" id="IPR006070">
    <property type="entry name" value="Sua5-like_dom"/>
</dbReference>
<feature type="binding site" evidence="11">
    <location>
        <position position="176"/>
    </location>
    <ligand>
        <name>L-threonine</name>
        <dbReference type="ChEBI" id="CHEBI:57926"/>
    </ligand>
</feature>
<evidence type="ECO:0000256" key="1">
    <source>
        <dbReference type="ARBA" id="ARBA00004496"/>
    </source>
</evidence>
<feature type="binding site" evidence="11">
    <location>
        <position position="138"/>
    </location>
    <ligand>
        <name>ATP</name>
        <dbReference type="ChEBI" id="CHEBI:30616"/>
    </ligand>
</feature>